<comment type="caution">
    <text evidence="9">Lacks conserved residue(s) required for the propagation of feature annotation.</text>
</comment>
<keyword evidence="6 9" id="KW-0645">Protease</keyword>
<dbReference type="GO" id="GO:0046872">
    <property type="term" value="F:metal ion binding"/>
    <property type="evidence" value="ECO:0007669"/>
    <property type="project" value="UniProtKB-UniRule"/>
</dbReference>
<evidence type="ECO:0000313" key="14">
    <source>
        <dbReference type="Proteomes" id="UP000838763"/>
    </source>
</evidence>
<dbReference type="SUPFAM" id="SSF55920">
    <property type="entry name" value="Creatinase/aminopeptidase"/>
    <property type="match status" value="1"/>
</dbReference>
<dbReference type="InterPro" id="IPR050247">
    <property type="entry name" value="Met_Aminopeptidase_Type2"/>
</dbReference>
<dbReference type="CDD" id="cd01088">
    <property type="entry name" value="MetAP2"/>
    <property type="match status" value="1"/>
</dbReference>
<evidence type="ECO:0000256" key="9">
    <source>
        <dbReference type="HAMAP-Rule" id="MF_03175"/>
    </source>
</evidence>
<dbReference type="Gene3D" id="3.90.230.10">
    <property type="entry name" value="Creatinase/methionine aminopeptidase superfamily"/>
    <property type="match status" value="1"/>
</dbReference>
<dbReference type="Gene3D" id="1.10.10.10">
    <property type="entry name" value="Winged helix-like DNA-binding domain superfamily/Winged helix DNA-binding domain"/>
    <property type="match status" value="1"/>
</dbReference>
<proteinExistence type="inferred from homology"/>
<accession>A0A9P1H253</accession>
<sequence>MAAQTASEALKKLSVNDAAPGATDKAANGTTNGNDAEHEEDSDDDADEATGPGGVGGEAGAAKKKKKKKKPKSKKKKATAQSDPPRVLISQLFPNNSYPHGEEVEYKDENRYRTTNEEKRHLDNINNDKTTDFRHAAEVHRQVRQWAQKNIKPGQTLTEIAEGIEDSVRRYGFPHRPEHQPLRGALYPNAGNKMVLQQGDVMKVDFGVHVNGSIVDSAFTMAFEPQFDNLLAAVKDATNAGVREAGIDVRVGDVGAAIQEVMESYEVEINGTTYPVKSIRNLNGHTILPYSIHGTKSVPIVKSNDMTKMEEGDVFAVETFGSTGNGYVHDDLETSHYARRADAPNVALRLSSAKQLLNVINKNFGTIPFCRRYLDRLGQDKYLLGVSVSFRWRRIEAAVMPLAAFAFRLGFEQLGLERYRRSLSPLCDKKGSYTAQFEHTILLRPTVKEVISRGDDY</sequence>
<comment type="subcellular location">
    <subcellularLocation>
        <location evidence="9">Cytoplasm</location>
    </subcellularLocation>
</comment>
<dbReference type="InterPro" id="IPR018349">
    <property type="entry name" value="Pept_M24A_MAP2_BS"/>
</dbReference>
<evidence type="ECO:0000256" key="1">
    <source>
        <dbReference type="ARBA" id="ARBA00000294"/>
    </source>
</evidence>
<feature type="compositionally biased region" description="Acidic residues" evidence="11">
    <location>
        <begin position="37"/>
        <end position="48"/>
    </location>
</feature>
<feature type="domain" description="Peptidase M24" evidence="12">
    <location>
        <begin position="133"/>
        <end position="319"/>
    </location>
</feature>
<comment type="function">
    <text evidence="9 10">Cotranslationally removes the N-terminal methionine from nascent proteins. The N-terminal methionine is often cleaved when the second residue in the primary sequence is small and uncharged (Met-Ala-, Cys, Gly, Pro, Ser, Thr, or Val).</text>
</comment>
<feature type="binding site" evidence="9">
    <location>
        <position position="205"/>
    </location>
    <ligand>
        <name>a divalent metal cation</name>
        <dbReference type="ChEBI" id="CHEBI:60240"/>
        <label>1</label>
    </ligand>
</feature>
<evidence type="ECO:0000256" key="7">
    <source>
        <dbReference type="ARBA" id="ARBA00022723"/>
    </source>
</evidence>
<comment type="catalytic activity">
    <reaction evidence="1 9 10">
        <text>Release of N-terminal amino acids, preferentially methionine, from peptides and arylamides.</text>
        <dbReference type="EC" id="3.4.11.18"/>
    </reaction>
</comment>
<evidence type="ECO:0000313" key="13">
    <source>
        <dbReference type="EMBL" id="CAI4215285.1"/>
    </source>
</evidence>
<name>A0A9P1H253_9PEZI</name>
<dbReference type="PANTHER" id="PTHR45777:SF2">
    <property type="entry name" value="METHIONINE AMINOPEPTIDASE 2"/>
    <property type="match status" value="1"/>
</dbReference>
<evidence type="ECO:0000256" key="2">
    <source>
        <dbReference type="ARBA" id="ARBA00001936"/>
    </source>
</evidence>
<dbReference type="InterPro" id="IPR002468">
    <property type="entry name" value="Pept_M24A_MAP2"/>
</dbReference>
<reference evidence="13" key="1">
    <citation type="submission" date="2022-11" db="EMBL/GenBank/DDBJ databases">
        <authorList>
            <person name="Scott C."/>
            <person name="Bruce N."/>
        </authorList>
    </citation>
    <scope>NUCLEOTIDE SEQUENCE</scope>
</reference>
<dbReference type="AlphaFoldDB" id="A0A9P1H253"/>
<dbReference type="EMBL" id="CALLCH030000012">
    <property type="protein sequence ID" value="CAI4215285.1"/>
    <property type="molecule type" value="Genomic_DNA"/>
</dbReference>
<comment type="caution">
    <text evidence="13">The sequence shown here is derived from an EMBL/GenBank/DDBJ whole genome shotgun (WGS) entry which is preliminary data.</text>
</comment>
<evidence type="ECO:0000256" key="6">
    <source>
        <dbReference type="ARBA" id="ARBA00022670"/>
    </source>
</evidence>
<keyword evidence="4 9" id="KW-0031">Aminopeptidase</keyword>
<dbReference type="InterPro" id="IPR000994">
    <property type="entry name" value="Pept_M24"/>
</dbReference>
<feature type="binding site" evidence="9">
    <location>
        <position position="285"/>
    </location>
    <ligand>
        <name>a divalent metal cation</name>
        <dbReference type="ChEBI" id="CHEBI:60240"/>
        <label>2</label>
        <note>catalytic</note>
    </ligand>
</feature>
<feature type="binding site" evidence="9">
    <location>
        <position position="216"/>
    </location>
    <ligand>
        <name>a divalent metal cation</name>
        <dbReference type="ChEBI" id="CHEBI:60240"/>
        <label>2</label>
        <note>catalytic</note>
    </ligand>
</feature>
<dbReference type="GO" id="GO:0006508">
    <property type="term" value="P:proteolysis"/>
    <property type="evidence" value="ECO:0007669"/>
    <property type="project" value="UniProtKB-KW"/>
</dbReference>
<dbReference type="HAMAP" id="MF_03175">
    <property type="entry name" value="MetAP_2_euk"/>
    <property type="match status" value="1"/>
</dbReference>
<dbReference type="NCBIfam" id="TIGR00501">
    <property type="entry name" value="met_pdase_II"/>
    <property type="match status" value="1"/>
</dbReference>
<feature type="binding site" evidence="9">
    <location>
        <position position="438"/>
    </location>
    <ligand>
        <name>a divalent metal cation</name>
        <dbReference type="ChEBI" id="CHEBI:60240"/>
        <label>1</label>
    </ligand>
</feature>
<dbReference type="PROSITE" id="PS01202">
    <property type="entry name" value="MAP_2"/>
    <property type="match status" value="1"/>
</dbReference>
<dbReference type="SUPFAM" id="SSF46785">
    <property type="entry name" value="Winged helix' DNA-binding domain"/>
    <property type="match status" value="1"/>
</dbReference>
<feature type="binding site" evidence="9">
    <location>
        <position position="293"/>
    </location>
    <ligand>
        <name>substrate</name>
    </ligand>
</feature>
<dbReference type="Pfam" id="PF00557">
    <property type="entry name" value="Peptidase_M24"/>
    <property type="match status" value="1"/>
</dbReference>
<feature type="binding site" evidence="9">
    <location>
        <position position="216"/>
    </location>
    <ligand>
        <name>a divalent metal cation</name>
        <dbReference type="ChEBI" id="CHEBI:60240"/>
        <label>1</label>
    </ligand>
</feature>
<dbReference type="InterPro" id="IPR001714">
    <property type="entry name" value="Pept_M24_MAP"/>
</dbReference>
<comment type="cofactor">
    <cofactor evidence="3">
        <name>Fe(2+)</name>
        <dbReference type="ChEBI" id="CHEBI:29033"/>
    </cofactor>
</comment>
<dbReference type="InterPro" id="IPR036005">
    <property type="entry name" value="Creatinase/aminopeptidase-like"/>
</dbReference>
<evidence type="ECO:0000256" key="8">
    <source>
        <dbReference type="ARBA" id="ARBA00022801"/>
    </source>
</evidence>
<dbReference type="Proteomes" id="UP000838763">
    <property type="component" value="Unassembled WGS sequence"/>
</dbReference>
<dbReference type="EC" id="3.4.11.18" evidence="9"/>
<comment type="cofactor">
    <cofactor evidence="9">
        <name>Co(2+)</name>
        <dbReference type="ChEBI" id="CHEBI:48828"/>
    </cofactor>
    <cofactor evidence="9">
        <name>Zn(2+)</name>
        <dbReference type="ChEBI" id="CHEBI:29105"/>
    </cofactor>
    <cofactor evidence="9">
        <name>Mn(2+)</name>
        <dbReference type="ChEBI" id="CHEBI:29035"/>
    </cofactor>
    <cofactor evidence="9">
        <name>Fe(2+)</name>
        <dbReference type="ChEBI" id="CHEBI:29033"/>
    </cofactor>
    <text evidence="9">Binds 2 divalent metal cations per subunit. Has a high-affinity and a low affinity metal-binding site. The true nature of the physiological cofactor is under debate. The enzyme is active with cobalt, zinc, manganese or divalent iron ions. Most likely, methionine aminopeptidases function as mononuclear Fe(2+)-metalloproteases under physiological conditions, and the catalytically relevant metal-binding site has been assigned to the histidine-containing high-affinity site.</text>
</comment>
<keyword evidence="5 9" id="KW-0963">Cytoplasm</keyword>
<feature type="binding site" evidence="9">
    <location>
        <position position="318"/>
    </location>
    <ligand>
        <name>a divalent metal cation</name>
        <dbReference type="ChEBI" id="CHEBI:60240"/>
        <label>2</label>
        <note>catalytic</note>
    </ligand>
</feature>
<comment type="similarity">
    <text evidence="9">Belongs to the peptidase M24A family. Methionine aminopeptidase eukaryotic type 2 subfamily.</text>
</comment>
<protein>
    <recommendedName>
        <fullName evidence="9">Methionine aminopeptidase 2</fullName>
        <shortName evidence="9">MAP 2</shortName>
        <shortName evidence="9">MetAP 2</shortName>
        <ecNumber evidence="9">3.4.11.18</ecNumber>
    </recommendedName>
    <alternativeName>
        <fullName evidence="9">Peptidase M</fullName>
    </alternativeName>
</protein>
<keyword evidence="7 9" id="KW-0479">Metal-binding</keyword>
<evidence type="ECO:0000256" key="5">
    <source>
        <dbReference type="ARBA" id="ARBA00022490"/>
    </source>
</evidence>
<dbReference type="GO" id="GO:0004239">
    <property type="term" value="F:initiator methionyl aminopeptidase activity"/>
    <property type="evidence" value="ECO:0007669"/>
    <property type="project" value="UniProtKB-UniRule"/>
</dbReference>
<feature type="region of interest" description="Disordered" evidence="11">
    <location>
        <begin position="1"/>
        <end position="103"/>
    </location>
</feature>
<evidence type="ECO:0000256" key="3">
    <source>
        <dbReference type="ARBA" id="ARBA00001954"/>
    </source>
</evidence>
<dbReference type="GO" id="GO:0005737">
    <property type="term" value="C:cytoplasm"/>
    <property type="evidence" value="ECO:0007669"/>
    <property type="project" value="UniProtKB-SubCell"/>
</dbReference>
<comment type="cofactor">
    <cofactor evidence="2">
        <name>Mn(2+)</name>
        <dbReference type="ChEBI" id="CHEBI:29035"/>
    </cofactor>
</comment>
<dbReference type="InterPro" id="IPR036388">
    <property type="entry name" value="WH-like_DNA-bd_sf"/>
</dbReference>
<keyword evidence="8 9" id="KW-0378">Hydrolase</keyword>
<feature type="binding site" evidence="9">
    <location>
        <position position="438"/>
    </location>
    <ligand>
        <name>a divalent metal cation</name>
        <dbReference type="ChEBI" id="CHEBI:60240"/>
        <label>2</label>
        <note>catalytic</note>
    </ligand>
</feature>
<evidence type="ECO:0000259" key="12">
    <source>
        <dbReference type="Pfam" id="PF00557"/>
    </source>
</evidence>
<evidence type="ECO:0000256" key="4">
    <source>
        <dbReference type="ARBA" id="ARBA00022438"/>
    </source>
</evidence>
<dbReference type="OrthoDB" id="7848262at2759"/>
<keyword evidence="14" id="KW-1185">Reference proteome</keyword>
<evidence type="ECO:0000256" key="11">
    <source>
        <dbReference type="SAM" id="MobiDB-lite"/>
    </source>
</evidence>
<feature type="compositionally biased region" description="Basic residues" evidence="11">
    <location>
        <begin position="62"/>
        <end position="78"/>
    </location>
</feature>
<dbReference type="PRINTS" id="PR00599">
    <property type="entry name" value="MAPEPTIDASE"/>
</dbReference>
<dbReference type="GO" id="GO:0070006">
    <property type="term" value="F:metalloaminopeptidase activity"/>
    <property type="evidence" value="ECO:0007669"/>
    <property type="project" value="UniProtKB-UniRule"/>
</dbReference>
<organism evidence="13 14">
    <name type="scientific">Parascedosporium putredinis</name>
    <dbReference type="NCBI Taxonomy" id="1442378"/>
    <lineage>
        <taxon>Eukaryota</taxon>
        <taxon>Fungi</taxon>
        <taxon>Dikarya</taxon>
        <taxon>Ascomycota</taxon>
        <taxon>Pezizomycotina</taxon>
        <taxon>Sordariomycetes</taxon>
        <taxon>Hypocreomycetidae</taxon>
        <taxon>Microascales</taxon>
        <taxon>Microascaceae</taxon>
        <taxon>Parascedosporium</taxon>
    </lineage>
</organism>
<dbReference type="PANTHER" id="PTHR45777">
    <property type="entry name" value="METHIONINE AMINOPEPTIDASE 2"/>
    <property type="match status" value="1"/>
</dbReference>
<evidence type="ECO:0000256" key="10">
    <source>
        <dbReference type="RuleBase" id="RU003653"/>
    </source>
</evidence>
<gene>
    <name evidence="13" type="ORF">PPNO1_LOCUS4998</name>
</gene>
<dbReference type="InterPro" id="IPR036390">
    <property type="entry name" value="WH_DNA-bd_sf"/>
</dbReference>